<dbReference type="EMBL" id="JAFVMF010000011">
    <property type="protein sequence ID" value="MBO1360418.1"/>
    <property type="molecule type" value="Genomic_DNA"/>
</dbReference>
<sequence length="77" mass="8548">MSLPYRVFDKDLCVDQGAVVENKRLSEALAMVAEMRATPPHSPRVKTGSEKGGYVPTGTKRGRRSDSLRRFIEVKLG</sequence>
<evidence type="ECO:0000256" key="1">
    <source>
        <dbReference type="SAM" id="MobiDB-lite"/>
    </source>
</evidence>
<feature type="region of interest" description="Disordered" evidence="1">
    <location>
        <begin position="36"/>
        <end position="63"/>
    </location>
</feature>
<accession>A0ABS3LWX6</accession>
<evidence type="ECO:0000313" key="3">
    <source>
        <dbReference type="Proteomes" id="UP000664771"/>
    </source>
</evidence>
<reference evidence="2 3" key="1">
    <citation type="submission" date="2021-03" db="EMBL/GenBank/DDBJ databases">
        <title>The complete genome sequence of Acetobacter sacchari TBRC 11175.</title>
        <authorList>
            <person name="Charoenyingcharoen P."/>
            <person name="Yukphan P."/>
        </authorList>
    </citation>
    <scope>NUCLEOTIDE SEQUENCE [LARGE SCALE GENOMIC DNA]</scope>
    <source>
        <strain evidence="2 3">TBRC 11175</strain>
    </source>
</reference>
<comment type="caution">
    <text evidence="2">The sequence shown here is derived from an EMBL/GenBank/DDBJ whole genome shotgun (WGS) entry which is preliminary data.</text>
</comment>
<evidence type="ECO:0000313" key="2">
    <source>
        <dbReference type="EMBL" id="MBO1360418.1"/>
    </source>
</evidence>
<name>A0ABS3LWX6_9PROT</name>
<organism evidence="2 3">
    <name type="scientific">Acetobacter sacchari</name>
    <dbReference type="NCBI Taxonomy" id="2661687"/>
    <lineage>
        <taxon>Bacteria</taxon>
        <taxon>Pseudomonadati</taxon>
        <taxon>Pseudomonadota</taxon>
        <taxon>Alphaproteobacteria</taxon>
        <taxon>Acetobacterales</taxon>
        <taxon>Acetobacteraceae</taxon>
        <taxon>Acetobacter</taxon>
    </lineage>
</organism>
<keyword evidence="3" id="KW-1185">Reference proteome</keyword>
<dbReference type="Proteomes" id="UP000664771">
    <property type="component" value="Unassembled WGS sequence"/>
</dbReference>
<dbReference type="RefSeq" id="WP_207881696.1">
    <property type="nucleotide sequence ID" value="NZ_JAFVMF010000011.1"/>
</dbReference>
<evidence type="ECO:0008006" key="4">
    <source>
        <dbReference type="Google" id="ProtNLM"/>
    </source>
</evidence>
<proteinExistence type="predicted"/>
<gene>
    <name evidence="2" type="ORF">J2D73_11530</name>
</gene>
<protein>
    <recommendedName>
        <fullName evidence="4">Transposase</fullName>
    </recommendedName>
</protein>